<dbReference type="HOGENOM" id="CLU_2642929_0_0_1"/>
<protein>
    <submittedName>
        <fullName evidence="1">Uncharacterized protein</fullName>
    </submittedName>
</protein>
<reference evidence="1" key="1">
    <citation type="journal article" date="2009" name="Nature">
        <title>The Sorghum bicolor genome and the diversification of grasses.</title>
        <authorList>
            <person name="Paterson A.H."/>
            <person name="Bowers J.E."/>
            <person name="Bruggmann R."/>
            <person name="Dubchak I."/>
            <person name="Grimwood J."/>
            <person name="Gundlach H."/>
            <person name="Haberer G."/>
            <person name="Hellsten U."/>
            <person name="Mitros T."/>
            <person name="Poliakov A."/>
            <person name="Schmutz J."/>
            <person name="Spannagl M."/>
            <person name="Tang H."/>
            <person name="Wang X."/>
            <person name="Wicker T."/>
            <person name="Bharti A.K."/>
            <person name="Chapman J."/>
            <person name="Feltus F.A."/>
            <person name="Gowik U."/>
            <person name="Grigoriev I.V."/>
            <person name="Lyons E."/>
            <person name="Maher C.A."/>
            <person name="Martis M."/>
            <person name="Narechania A."/>
            <person name="Otillar R.P."/>
            <person name="Penning B.W."/>
            <person name="Salamov A.A."/>
            <person name="Wang Y."/>
            <person name="Zhang L."/>
            <person name="Carpita N.C."/>
            <person name="Freeling M."/>
            <person name="Gingle A.R."/>
            <person name="Hash C.T."/>
            <person name="Keller B."/>
            <person name="Klein P."/>
            <person name="Kresovich S."/>
            <person name="McCann M.C."/>
            <person name="Ming R."/>
            <person name="Peterson D.G."/>
            <person name="Mehboob-ur-Rahman"/>
            <person name="Ware D."/>
            <person name="Westhoff P."/>
            <person name="Mayer K.F."/>
            <person name="Messing J."/>
            <person name="Rokhsar D.S."/>
        </authorList>
    </citation>
    <scope>NUCLEOTIDE SEQUENCE [LARGE SCALE GENOMIC DNA]</scope>
</reference>
<name>C6JRZ0_SORBI</name>
<dbReference type="EMBL" id="GL002608">
    <property type="protein sequence ID" value="EES20304.1"/>
    <property type="molecule type" value="Genomic_DNA"/>
</dbReference>
<dbReference type="AlphaFoldDB" id="C6JRZ0"/>
<evidence type="ECO:0000313" key="1">
    <source>
        <dbReference type="EMBL" id="EES20304.1"/>
    </source>
</evidence>
<gene>
    <name evidence="1" type="primary">Sb0014s004010</name>
    <name evidence="1" type="ORF">SORBIDRAFT_0014s004010</name>
</gene>
<sequence length="77" mass="8332">MGLNNGLNLTNWRRSDMKGSSGDASIINQVIAQSVPEPDHAAFLDAEDDEDDETYIDDGVVAPATTVGEDQDDDFFV</sequence>
<organism evidence="1">
    <name type="scientific">Sorghum bicolor</name>
    <name type="common">Sorghum</name>
    <name type="synonym">Sorghum vulgare</name>
    <dbReference type="NCBI Taxonomy" id="4558"/>
    <lineage>
        <taxon>Eukaryota</taxon>
        <taxon>Viridiplantae</taxon>
        <taxon>Streptophyta</taxon>
        <taxon>Embryophyta</taxon>
        <taxon>Tracheophyta</taxon>
        <taxon>Spermatophyta</taxon>
        <taxon>Magnoliopsida</taxon>
        <taxon>Liliopsida</taxon>
        <taxon>Poales</taxon>
        <taxon>Poaceae</taxon>
        <taxon>PACMAD clade</taxon>
        <taxon>Panicoideae</taxon>
        <taxon>Andropogonodae</taxon>
        <taxon>Andropogoneae</taxon>
        <taxon>Sorghinae</taxon>
        <taxon>Sorghum</taxon>
    </lineage>
</organism>
<proteinExistence type="predicted"/>
<accession>C6JRZ0</accession>